<sequence length="284" mass="32413">MADYNRHRWNIDAMNSDAMIDLRFGALLANVWNRTVFAEVWNNRRRLEAHHQTQEFEQTDGGDSNRRRLEAHHQTQEFEQTDGGDSDSNDLRLYQQLYRYATQGKIHKFRDILVKAIDAEDLNGGHVQLLSRKSPQKNTLLHVAVSFGHAKLAILIIQLHNPLLFEKNFEGDTALHIAAKAGDLDTANTLLDETRHSRVRSIVLFLYQGVSTETADVENNDDVLKLLGMKNDGGNTALQEALIHGHQSVAKCLIEADDLPFHYMLTRKESPLCIWQLRKALLRS</sequence>
<evidence type="ECO:0000256" key="1">
    <source>
        <dbReference type="PROSITE-ProRule" id="PRU00023"/>
    </source>
</evidence>
<reference evidence="2 3" key="1">
    <citation type="submission" date="2018-02" db="EMBL/GenBank/DDBJ databases">
        <title>Draft genome of wild Prunus yedoensis var. nudiflora.</title>
        <authorList>
            <person name="Baek S."/>
            <person name="Kim J.-H."/>
            <person name="Choi K."/>
            <person name="Kim G.-B."/>
            <person name="Cho A."/>
            <person name="Jang H."/>
            <person name="Shin C.-H."/>
            <person name="Yu H.-J."/>
            <person name="Mun J.-H."/>
        </authorList>
    </citation>
    <scope>NUCLEOTIDE SEQUENCE [LARGE SCALE GENOMIC DNA]</scope>
    <source>
        <strain evidence="3">cv. Jeju island</strain>
        <tissue evidence="2">Leaf</tissue>
    </source>
</reference>
<dbReference type="PROSITE" id="PS50088">
    <property type="entry name" value="ANK_REPEAT"/>
    <property type="match status" value="1"/>
</dbReference>
<dbReference type="PANTHER" id="PTHR24121:SF21">
    <property type="entry name" value="ANKYRIN REPEAT FAMILY PROTEIN"/>
    <property type="match status" value="1"/>
</dbReference>
<dbReference type="PANTHER" id="PTHR24121">
    <property type="entry name" value="NO MECHANORECEPTOR POTENTIAL C, ISOFORM D-RELATED"/>
    <property type="match status" value="1"/>
</dbReference>
<dbReference type="EMBL" id="PJQY01000758">
    <property type="protein sequence ID" value="PQQ08168.1"/>
    <property type="molecule type" value="Genomic_DNA"/>
</dbReference>
<keyword evidence="3" id="KW-1185">Reference proteome</keyword>
<dbReference type="SMART" id="SM00248">
    <property type="entry name" value="ANK"/>
    <property type="match status" value="3"/>
</dbReference>
<dbReference type="PROSITE" id="PS50297">
    <property type="entry name" value="ANK_REP_REGION"/>
    <property type="match status" value="1"/>
</dbReference>
<keyword evidence="1" id="KW-0040">ANK repeat</keyword>
<name>A0A314YTN3_PRUYE</name>
<dbReference type="Proteomes" id="UP000250321">
    <property type="component" value="Unassembled WGS sequence"/>
</dbReference>
<accession>A0A314YTN3</accession>
<evidence type="ECO:0000313" key="3">
    <source>
        <dbReference type="Proteomes" id="UP000250321"/>
    </source>
</evidence>
<dbReference type="STRING" id="2094558.A0A314YTN3"/>
<dbReference type="InterPro" id="IPR002110">
    <property type="entry name" value="Ankyrin_rpt"/>
</dbReference>
<comment type="caution">
    <text evidence="2">The sequence shown here is derived from an EMBL/GenBank/DDBJ whole genome shotgun (WGS) entry which is preliminary data.</text>
</comment>
<proteinExistence type="predicted"/>
<gene>
    <name evidence="2" type="ORF">Pyn_09641</name>
</gene>
<dbReference type="AlphaFoldDB" id="A0A314YTN3"/>
<dbReference type="Pfam" id="PF12796">
    <property type="entry name" value="Ank_2"/>
    <property type="match status" value="1"/>
</dbReference>
<dbReference type="SUPFAM" id="SSF48403">
    <property type="entry name" value="Ankyrin repeat"/>
    <property type="match status" value="1"/>
</dbReference>
<evidence type="ECO:0000313" key="2">
    <source>
        <dbReference type="EMBL" id="PQQ08168.1"/>
    </source>
</evidence>
<dbReference type="OrthoDB" id="683657at2759"/>
<dbReference type="InterPro" id="IPR036770">
    <property type="entry name" value="Ankyrin_rpt-contain_sf"/>
</dbReference>
<protein>
    <submittedName>
        <fullName evidence="2">Uncharacterized protein</fullName>
    </submittedName>
</protein>
<organism evidence="2 3">
    <name type="scientific">Prunus yedoensis var. nudiflora</name>
    <dbReference type="NCBI Taxonomy" id="2094558"/>
    <lineage>
        <taxon>Eukaryota</taxon>
        <taxon>Viridiplantae</taxon>
        <taxon>Streptophyta</taxon>
        <taxon>Embryophyta</taxon>
        <taxon>Tracheophyta</taxon>
        <taxon>Spermatophyta</taxon>
        <taxon>Magnoliopsida</taxon>
        <taxon>eudicotyledons</taxon>
        <taxon>Gunneridae</taxon>
        <taxon>Pentapetalae</taxon>
        <taxon>rosids</taxon>
        <taxon>fabids</taxon>
        <taxon>Rosales</taxon>
        <taxon>Rosaceae</taxon>
        <taxon>Amygdaloideae</taxon>
        <taxon>Amygdaleae</taxon>
        <taxon>Prunus</taxon>
    </lineage>
</organism>
<dbReference type="Gene3D" id="1.25.40.20">
    <property type="entry name" value="Ankyrin repeat-containing domain"/>
    <property type="match status" value="1"/>
</dbReference>
<feature type="repeat" description="ANK" evidence="1">
    <location>
        <begin position="170"/>
        <end position="192"/>
    </location>
</feature>